<keyword evidence="1" id="KW-0175">Coiled coil</keyword>
<dbReference type="OrthoDB" id="10406772at2759"/>
<dbReference type="EMBL" id="REGN01013592">
    <property type="protein sequence ID" value="RMZ93727.1"/>
    <property type="molecule type" value="Genomic_DNA"/>
</dbReference>
<protein>
    <submittedName>
        <fullName evidence="2">Uncharacterized protein</fullName>
    </submittedName>
</protein>
<sequence>GASSDDLSEYSELFEENGIINVLSIKDKNGRLSKICTETPAASIASQGFYRNYSAATTNTNDQILLKLNEIQNDFQNKHIDLVNKFDDVCKTNNELKHEIEKLNARVDDITKVVVDNNLKIVYFILDFFRYFTPASKPNSDAAQLINSIFKTHKLGTNLNVTELKNYIDKLWK</sequence>
<reference evidence="2 3" key="1">
    <citation type="journal article" date="2018" name="Sci. Rep.">
        <title>Genomic signatures of local adaptation to the degree of environmental predictability in rotifers.</title>
        <authorList>
            <person name="Franch-Gras L."/>
            <person name="Hahn C."/>
            <person name="Garcia-Roger E.M."/>
            <person name="Carmona M.J."/>
            <person name="Serra M."/>
            <person name="Gomez A."/>
        </authorList>
    </citation>
    <scope>NUCLEOTIDE SEQUENCE [LARGE SCALE GENOMIC DNA]</scope>
    <source>
        <strain evidence="2">HYR1</strain>
    </source>
</reference>
<dbReference type="AlphaFoldDB" id="A0A3M7P4P3"/>
<evidence type="ECO:0000313" key="3">
    <source>
        <dbReference type="Proteomes" id="UP000276133"/>
    </source>
</evidence>
<feature type="non-terminal residue" evidence="2">
    <location>
        <position position="1"/>
    </location>
</feature>
<feature type="coiled-coil region" evidence="1">
    <location>
        <begin position="86"/>
        <end position="113"/>
    </location>
</feature>
<name>A0A3M7P4P3_BRAPC</name>
<organism evidence="2 3">
    <name type="scientific">Brachionus plicatilis</name>
    <name type="common">Marine rotifer</name>
    <name type="synonym">Brachionus muelleri</name>
    <dbReference type="NCBI Taxonomy" id="10195"/>
    <lineage>
        <taxon>Eukaryota</taxon>
        <taxon>Metazoa</taxon>
        <taxon>Spiralia</taxon>
        <taxon>Gnathifera</taxon>
        <taxon>Rotifera</taxon>
        <taxon>Eurotatoria</taxon>
        <taxon>Monogononta</taxon>
        <taxon>Pseudotrocha</taxon>
        <taxon>Ploima</taxon>
        <taxon>Brachionidae</taxon>
        <taxon>Brachionus</taxon>
    </lineage>
</organism>
<accession>A0A3M7P4P3</accession>
<keyword evidence="3" id="KW-1185">Reference proteome</keyword>
<evidence type="ECO:0000313" key="2">
    <source>
        <dbReference type="EMBL" id="RMZ93727.1"/>
    </source>
</evidence>
<proteinExistence type="predicted"/>
<dbReference type="Proteomes" id="UP000276133">
    <property type="component" value="Unassembled WGS sequence"/>
</dbReference>
<gene>
    <name evidence="2" type="ORF">BpHYR1_021309</name>
</gene>
<comment type="caution">
    <text evidence="2">The sequence shown here is derived from an EMBL/GenBank/DDBJ whole genome shotgun (WGS) entry which is preliminary data.</text>
</comment>
<evidence type="ECO:0000256" key="1">
    <source>
        <dbReference type="SAM" id="Coils"/>
    </source>
</evidence>